<feature type="domain" description="SsuA/THI5-like" evidence="5">
    <location>
        <begin position="50"/>
        <end position="259"/>
    </location>
</feature>
<dbReference type="PROSITE" id="PS51257">
    <property type="entry name" value="PROKAR_LIPOPROTEIN"/>
    <property type="match status" value="1"/>
</dbReference>
<accession>A0ABW5VVD9</accession>
<feature type="chain" id="PRO_5046008862" evidence="4">
    <location>
        <begin position="25"/>
        <end position="339"/>
    </location>
</feature>
<sequence length="339" mass="35900">MITTRTTALAAAAAAAALTLAGCAGSPETAPVSEDGLTTVKVGYIPGAHDVAQLFVADEAGYFADQGIRIETTAFQTGISLSQALTGGSLDVGVMGAVVANFPAKGQGHVIVLNNQQTDVHQIWAAPDSGITSIDDLEGSTVATTSGTASDLVLQVALDRAEISRDDVEMVNLEMPAVANTFVTGGVDVASLWAPFDQQVTEIMPDANLIASAADLDAPISGGWVSSNGFYEDRPELVQGMVRAWQEANTDIVNDPDSALDVFCPRIAENMDQEQCESLYARTEAYTNDEWAKFYQDGTVLRWIGTMQSTFEDIGALEGAELQPEDYVDTTTFLDVLDD</sequence>
<comment type="subcellular location">
    <subcellularLocation>
        <location evidence="1">Periplasm</location>
    </subcellularLocation>
</comment>
<dbReference type="SUPFAM" id="SSF53850">
    <property type="entry name" value="Periplasmic binding protein-like II"/>
    <property type="match status" value="1"/>
</dbReference>
<evidence type="ECO:0000259" key="5">
    <source>
        <dbReference type="Pfam" id="PF09084"/>
    </source>
</evidence>
<evidence type="ECO:0000313" key="7">
    <source>
        <dbReference type="Proteomes" id="UP001597479"/>
    </source>
</evidence>
<evidence type="ECO:0000256" key="4">
    <source>
        <dbReference type="SAM" id="SignalP"/>
    </source>
</evidence>
<reference evidence="7" key="1">
    <citation type="journal article" date="2019" name="Int. J. Syst. Evol. Microbiol.">
        <title>The Global Catalogue of Microorganisms (GCM) 10K type strain sequencing project: providing services to taxonomists for standard genome sequencing and annotation.</title>
        <authorList>
            <consortium name="The Broad Institute Genomics Platform"/>
            <consortium name="The Broad Institute Genome Sequencing Center for Infectious Disease"/>
            <person name="Wu L."/>
            <person name="Ma J."/>
        </authorList>
    </citation>
    <scope>NUCLEOTIDE SEQUENCE [LARGE SCALE GENOMIC DNA]</scope>
    <source>
        <strain evidence="7">CCM 7044</strain>
    </source>
</reference>
<dbReference type="Pfam" id="PF09084">
    <property type="entry name" value="NMT1"/>
    <property type="match status" value="1"/>
</dbReference>
<dbReference type="PANTHER" id="PTHR30024">
    <property type="entry name" value="ALIPHATIC SULFONATES-BINDING PROTEIN-RELATED"/>
    <property type="match status" value="1"/>
</dbReference>
<gene>
    <name evidence="6" type="ORF">ACFS27_16750</name>
</gene>
<evidence type="ECO:0000256" key="2">
    <source>
        <dbReference type="ARBA" id="ARBA00010742"/>
    </source>
</evidence>
<protein>
    <submittedName>
        <fullName evidence="6">ABC transporter substrate-binding protein</fullName>
    </submittedName>
</protein>
<keyword evidence="7" id="KW-1185">Reference proteome</keyword>
<evidence type="ECO:0000256" key="3">
    <source>
        <dbReference type="ARBA" id="ARBA00022729"/>
    </source>
</evidence>
<comment type="caution">
    <text evidence="6">The sequence shown here is derived from an EMBL/GenBank/DDBJ whole genome shotgun (WGS) entry which is preliminary data.</text>
</comment>
<comment type="similarity">
    <text evidence="2">Belongs to the bacterial solute-binding protein SsuA/TauA family.</text>
</comment>
<proteinExistence type="inferred from homology"/>
<evidence type="ECO:0000256" key="1">
    <source>
        <dbReference type="ARBA" id="ARBA00004418"/>
    </source>
</evidence>
<evidence type="ECO:0000313" key="6">
    <source>
        <dbReference type="EMBL" id="MFD2795210.1"/>
    </source>
</evidence>
<dbReference type="RefSeq" id="WP_377185068.1">
    <property type="nucleotide sequence ID" value="NZ_JBHUOG010000002.1"/>
</dbReference>
<dbReference type="EMBL" id="JBHUOG010000002">
    <property type="protein sequence ID" value="MFD2795210.1"/>
    <property type="molecule type" value="Genomic_DNA"/>
</dbReference>
<dbReference type="Gene3D" id="3.40.190.10">
    <property type="entry name" value="Periplasmic binding protein-like II"/>
    <property type="match status" value="2"/>
</dbReference>
<keyword evidence="3 4" id="KW-0732">Signal</keyword>
<dbReference type="InterPro" id="IPR015168">
    <property type="entry name" value="SsuA/THI5"/>
</dbReference>
<dbReference type="PANTHER" id="PTHR30024:SF47">
    <property type="entry name" value="TAURINE-BINDING PERIPLASMIC PROTEIN"/>
    <property type="match status" value="1"/>
</dbReference>
<name>A0ABW5VVD9_9MICO</name>
<organism evidence="6 7">
    <name type="scientific">Promicromonospora vindobonensis</name>
    <dbReference type="NCBI Taxonomy" id="195748"/>
    <lineage>
        <taxon>Bacteria</taxon>
        <taxon>Bacillati</taxon>
        <taxon>Actinomycetota</taxon>
        <taxon>Actinomycetes</taxon>
        <taxon>Micrococcales</taxon>
        <taxon>Promicromonosporaceae</taxon>
        <taxon>Promicromonospora</taxon>
    </lineage>
</organism>
<dbReference type="Proteomes" id="UP001597479">
    <property type="component" value="Unassembled WGS sequence"/>
</dbReference>
<feature type="signal peptide" evidence="4">
    <location>
        <begin position="1"/>
        <end position="24"/>
    </location>
</feature>